<evidence type="ECO:0000256" key="12">
    <source>
        <dbReference type="ARBA" id="ARBA00048800"/>
    </source>
</evidence>
<evidence type="ECO:0000256" key="13">
    <source>
        <dbReference type="ARBA" id="ARBA00049221"/>
    </source>
</evidence>
<dbReference type="GO" id="GO:0016020">
    <property type="term" value="C:membrane"/>
    <property type="evidence" value="ECO:0007669"/>
    <property type="project" value="InterPro"/>
</dbReference>
<comment type="catalytic activity">
    <reaction evidence="9">
        <text>9-hexadecanoyloxy-octadecanoate + H2O = 9-hydroxy-octadecanoate + hexadecanoate + H(+)</text>
        <dbReference type="Rhea" id="RHEA:52052"/>
        <dbReference type="ChEBI" id="CHEBI:7896"/>
        <dbReference type="ChEBI" id="CHEBI:15377"/>
        <dbReference type="ChEBI" id="CHEBI:15378"/>
        <dbReference type="ChEBI" id="CHEBI:83670"/>
        <dbReference type="ChEBI" id="CHEBI:136286"/>
    </reaction>
    <physiologicalReaction direction="left-to-right" evidence="9">
        <dbReference type="Rhea" id="RHEA:52053"/>
    </physiologicalReaction>
</comment>
<comment type="catalytic activity">
    <reaction evidence="7">
        <text>12-hexadecanoyloxy-octadecanoate + H2O = 12-hydroxyoctadecanoate + hexadecanoate + H(+)</text>
        <dbReference type="Rhea" id="RHEA:52056"/>
        <dbReference type="ChEBI" id="CHEBI:7896"/>
        <dbReference type="ChEBI" id="CHEBI:15377"/>
        <dbReference type="ChEBI" id="CHEBI:15378"/>
        <dbReference type="ChEBI" id="CHEBI:83677"/>
        <dbReference type="ChEBI" id="CHEBI:84201"/>
    </reaction>
    <physiologicalReaction direction="left-to-right" evidence="7">
        <dbReference type="Rhea" id="RHEA:52057"/>
    </physiologicalReaction>
</comment>
<dbReference type="AlphaFoldDB" id="A0A2P4SWM3"/>
<evidence type="ECO:0000256" key="6">
    <source>
        <dbReference type="ARBA" id="ARBA00023136"/>
    </source>
</evidence>
<feature type="transmembrane region" description="Helical" evidence="17">
    <location>
        <begin position="21"/>
        <end position="36"/>
    </location>
</feature>
<accession>A0A2P4SWM3</accession>
<keyword evidence="5 17" id="KW-1133">Transmembrane helix</keyword>
<name>A0A2P4SWM3_BAMTH</name>
<evidence type="ECO:0000256" key="11">
    <source>
        <dbReference type="ARBA" id="ARBA00048701"/>
    </source>
</evidence>
<protein>
    <submittedName>
        <fullName evidence="18">Uncharacterized protein</fullName>
    </submittedName>
</protein>
<comment type="subcellular location">
    <subcellularLocation>
        <location evidence="2">Endomembrane system</location>
        <topology evidence="2">Multi-pass membrane protein</topology>
    </subcellularLocation>
</comment>
<keyword evidence="6 17" id="KW-0472">Membrane</keyword>
<dbReference type="OrthoDB" id="1898221at2759"/>
<reference evidence="18 19" key="1">
    <citation type="submission" date="2018-01" db="EMBL/GenBank/DDBJ databases">
        <title>Comparison of the Chinese Bamboo Partridge and Red Junglefowl genome sequences highlights the importance of demography in genome evolution.</title>
        <authorList>
            <person name="Tiley G.P."/>
            <person name="Kimball R.T."/>
            <person name="Braun E.L."/>
            <person name="Burleigh J.G."/>
        </authorList>
    </citation>
    <scope>NUCLEOTIDE SEQUENCE [LARGE SCALE GENOMIC DNA]</scope>
    <source>
        <strain evidence="18">RTK389</strain>
        <tissue evidence="18">Blood</tissue>
    </source>
</reference>
<evidence type="ECO:0000256" key="5">
    <source>
        <dbReference type="ARBA" id="ARBA00022989"/>
    </source>
</evidence>
<evidence type="ECO:0000256" key="9">
    <source>
        <dbReference type="ARBA" id="ARBA00047863"/>
    </source>
</evidence>
<dbReference type="EMBL" id="PPHD01019151">
    <property type="protein sequence ID" value="POI28490.1"/>
    <property type="molecule type" value="Genomic_DNA"/>
</dbReference>
<comment type="catalytic activity">
    <reaction evidence="15">
        <text>13-(9Z-hexadecenoyloxy)-octadecanoate + H2O = 13-hydroxy-octadecanoate + (9Z)-hexadecenoate + H(+)</text>
        <dbReference type="Rhea" id="RHEA:52076"/>
        <dbReference type="ChEBI" id="CHEBI:15377"/>
        <dbReference type="ChEBI" id="CHEBI:15378"/>
        <dbReference type="ChEBI" id="CHEBI:32372"/>
        <dbReference type="ChEBI" id="CHEBI:136304"/>
        <dbReference type="ChEBI" id="CHEBI:136315"/>
    </reaction>
    <physiologicalReaction direction="left-to-right" evidence="15">
        <dbReference type="Rhea" id="RHEA:52077"/>
    </physiologicalReaction>
</comment>
<comment type="catalytic activity">
    <reaction evidence="8">
        <text>13-octadecanoyloxy-octadecanoate + H2O = 13-hydroxy-octadecanoate + octadecanoate + H(+)</text>
        <dbReference type="Rhea" id="RHEA:52084"/>
        <dbReference type="ChEBI" id="CHEBI:15377"/>
        <dbReference type="ChEBI" id="CHEBI:15378"/>
        <dbReference type="ChEBI" id="CHEBI:25629"/>
        <dbReference type="ChEBI" id="CHEBI:136304"/>
        <dbReference type="ChEBI" id="CHEBI:136335"/>
    </reaction>
    <physiologicalReaction direction="left-to-right" evidence="8">
        <dbReference type="Rhea" id="RHEA:52085"/>
    </physiologicalReaction>
</comment>
<dbReference type="PANTHER" id="PTHR10989:SF11">
    <property type="entry name" value="ANDROGEN-INDUCED GENE 1 PROTEIN"/>
    <property type="match status" value="1"/>
</dbReference>
<gene>
    <name evidence="18" type="ORF">CIB84_007760</name>
</gene>
<sequence>MKEKLLLVHINTHQVIIKRRVCWIHHVTGVWVYPLLEHLSPGVKIIFFAAVTVVINIFYVMGEVLNNYIWDTQKCEYCFRNINA</sequence>
<organism evidence="18 19">
    <name type="scientific">Bambusicola thoracicus</name>
    <name type="common">Chinese bamboo-partridge</name>
    <name type="synonym">Perdix thoracica</name>
    <dbReference type="NCBI Taxonomy" id="9083"/>
    <lineage>
        <taxon>Eukaryota</taxon>
        <taxon>Metazoa</taxon>
        <taxon>Chordata</taxon>
        <taxon>Craniata</taxon>
        <taxon>Vertebrata</taxon>
        <taxon>Euteleostomi</taxon>
        <taxon>Archelosauria</taxon>
        <taxon>Archosauria</taxon>
        <taxon>Dinosauria</taxon>
        <taxon>Saurischia</taxon>
        <taxon>Theropoda</taxon>
        <taxon>Coelurosauria</taxon>
        <taxon>Aves</taxon>
        <taxon>Neognathae</taxon>
        <taxon>Galloanserae</taxon>
        <taxon>Galliformes</taxon>
        <taxon>Phasianidae</taxon>
        <taxon>Perdicinae</taxon>
        <taxon>Bambusicola</taxon>
    </lineage>
</organism>
<proteinExistence type="inferred from homology"/>
<evidence type="ECO:0000313" key="19">
    <source>
        <dbReference type="Proteomes" id="UP000237246"/>
    </source>
</evidence>
<comment type="catalytic activity">
    <reaction evidence="10">
        <text>12-octadecanoyloxy-octadecanoate + H2O = 12-hydroxyoctadecanoate + octadecanoate + H(+)</text>
        <dbReference type="Rhea" id="RHEA:52080"/>
        <dbReference type="ChEBI" id="CHEBI:15377"/>
        <dbReference type="ChEBI" id="CHEBI:15378"/>
        <dbReference type="ChEBI" id="CHEBI:25629"/>
        <dbReference type="ChEBI" id="CHEBI:84201"/>
        <dbReference type="ChEBI" id="CHEBI:136330"/>
    </reaction>
    <physiologicalReaction direction="left-to-right" evidence="10">
        <dbReference type="Rhea" id="RHEA:52081"/>
    </physiologicalReaction>
</comment>
<dbReference type="Proteomes" id="UP000237246">
    <property type="component" value="Unassembled WGS sequence"/>
</dbReference>
<comment type="catalytic activity">
    <reaction evidence="16">
        <text>12-(9Z-hexadecenoyloxy)-octadecanoate + H2O = 12-hydroxyoctadecanoate + (9Z)-hexadecenoate + H(+)</text>
        <dbReference type="Rhea" id="RHEA:52072"/>
        <dbReference type="ChEBI" id="CHEBI:15377"/>
        <dbReference type="ChEBI" id="CHEBI:15378"/>
        <dbReference type="ChEBI" id="CHEBI:32372"/>
        <dbReference type="ChEBI" id="CHEBI:84201"/>
        <dbReference type="ChEBI" id="CHEBI:136312"/>
    </reaction>
    <physiologicalReaction direction="left-to-right" evidence="16">
        <dbReference type="Rhea" id="RHEA:52073"/>
    </physiologicalReaction>
</comment>
<dbReference type="InterPro" id="IPR006838">
    <property type="entry name" value="ADTRP_AIG1"/>
</dbReference>
<comment type="catalytic activity">
    <reaction evidence="11">
        <text>12-(9Z-octadecenoyloxy)-octadecanoate + H2O = 12-hydroxyoctadecanoate + (9Z)-octadecenoate + H(+)</text>
        <dbReference type="Rhea" id="RHEA:52060"/>
        <dbReference type="ChEBI" id="CHEBI:15377"/>
        <dbReference type="ChEBI" id="CHEBI:15378"/>
        <dbReference type="ChEBI" id="CHEBI:30823"/>
        <dbReference type="ChEBI" id="CHEBI:84201"/>
        <dbReference type="ChEBI" id="CHEBI:136302"/>
    </reaction>
    <physiologicalReaction direction="left-to-right" evidence="11">
        <dbReference type="Rhea" id="RHEA:52061"/>
    </physiologicalReaction>
</comment>
<comment type="similarity">
    <text evidence="3">Belongs to the AIG1 family.</text>
</comment>
<evidence type="ECO:0000256" key="7">
    <source>
        <dbReference type="ARBA" id="ARBA00047368"/>
    </source>
</evidence>
<evidence type="ECO:0000256" key="17">
    <source>
        <dbReference type="SAM" id="Phobius"/>
    </source>
</evidence>
<evidence type="ECO:0000256" key="8">
    <source>
        <dbReference type="ARBA" id="ARBA00047427"/>
    </source>
</evidence>
<comment type="caution">
    <text evidence="18">The sequence shown here is derived from an EMBL/GenBank/DDBJ whole genome shotgun (WGS) entry which is preliminary data.</text>
</comment>
<evidence type="ECO:0000256" key="1">
    <source>
        <dbReference type="ARBA" id="ARBA00000923"/>
    </source>
</evidence>
<evidence type="ECO:0000256" key="3">
    <source>
        <dbReference type="ARBA" id="ARBA00009300"/>
    </source>
</evidence>
<evidence type="ECO:0000313" key="18">
    <source>
        <dbReference type="EMBL" id="POI28490.1"/>
    </source>
</evidence>
<comment type="catalytic activity">
    <reaction evidence="14">
        <text>13-(9Z-octadecenoyloxy)-octadecanoate + H2O = 13-hydroxy-octadecanoate + (9Z)-octadecenoate + H(+)</text>
        <dbReference type="Rhea" id="RHEA:52064"/>
        <dbReference type="ChEBI" id="CHEBI:15377"/>
        <dbReference type="ChEBI" id="CHEBI:15378"/>
        <dbReference type="ChEBI" id="CHEBI:30823"/>
        <dbReference type="ChEBI" id="CHEBI:136303"/>
        <dbReference type="ChEBI" id="CHEBI:136304"/>
    </reaction>
    <physiologicalReaction direction="left-to-right" evidence="14">
        <dbReference type="Rhea" id="RHEA:52065"/>
    </physiologicalReaction>
</comment>
<keyword evidence="4 17" id="KW-0812">Transmembrane</keyword>
<evidence type="ECO:0000256" key="14">
    <source>
        <dbReference type="ARBA" id="ARBA00049296"/>
    </source>
</evidence>
<comment type="catalytic activity">
    <reaction evidence="1">
        <text>9-(9Z-hexadecenoyloxy)-octadecanoate + H2O = (9Z)-hexadecenoate + 9-hydroxy-octadecanoate + H(+)</text>
        <dbReference type="Rhea" id="RHEA:52068"/>
        <dbReference type="ChEBI" id="CHEBI:15377"/>
        <dbReference type="ChEBI" id="CHEBI:15378"/>
        <dbReference type="ChEBI" id="CHEBI:32372"/>
        <dbReference type="ChEBI" id="CHEBI:136286"/>
        <dbReference type="ChEBI" id="CHEBI:136309"/>
    </reaction>
    <physiologicalReaction direction="left-to-right" evidence="1">
        <dbReference type="Rhea" id="RHEA:52069"/>
    </physiologicalReaction>
</comment>
<comment type="catalytic activity">
    <reaction evidence="12">
        <text>9-(9Z-octadecenoyloxy)-octadecanoate + H2O = 9-hydroxy-octadecanoate + (9Z)-octadecenoate + H(+)</text>
        <dbReference type="Rhea" id="RHEA:52048"/>
        <dbReference type="ChEBI" id="CHEBI:15377"/>
        <dbReference type="ChEBI" id="CHEBI:15378"/>
        <dbReference type="ChEBI" id="CHEBI:30823"/>
        <dbReference type="ChEBI" id="CHEBI:136282"/>
        <dbReference type="ChEBI" id="CHEBI:136286"/>
    </reaction>
    <physiologicalReaction direction="left-to-right" evidence="12">
        <dbReference type="Rhea" id="RHEA:52049"/>
    </physiologicalReaction>
</comment>
<dbReference type="Pfam" id="PF04750">
    <property type="entry name" value="Far-17a_AIG1"/>
    <property type="match status" value="1"/>
</dbReference>
<evidence type="ECO:0000256" key="10">
    <source>
        <dbReference type="ARBA" id="ARBA00048680"/>
    </source>
</evidence>
<evidence type="ECO:0000256" key="2">
    <source>
        <dbReference type="ARBA" id="ARBA00004127"/>
    </source>
</evidence>
<evidence type="ECO:0000256" key="16">
    <source>
        <dbReference type="ARBA" id="ARBA00049428"/>
    </source>
</evidence>
<evidence type="ECO:0000256" key="4">
    <source>
        <dbReference type="ARBA" id="ARBA00022692"/>
    </source>
</evidence>
<dbReference type="PANTHER" id="PTHR10989">
    <property type="entry name" value="ANDROGEN-INDUCED PROTEIN 1-RELATED"/>
    <property type="match status" value="1"/>
</dbReference>
<keyword evidence="19" id="KW-1185">Reference proteome</keyword>
<feature type="transmembrane region" description="Helical" evidence="17">
    <location>
        <begin position="42"/>
        <end position="61"/>
    </location>
</feature>
<evidence type="ECO:0000256" key="15">
    <source>
        <dbReference type="ARBA" id="ARBA00049322"/>
    </source>
</evidence>
<comment type="catalytic activity">
    <reaction evidence="13">
        <text>9-octadecanoyloxy-octadecanoate + H2O = 9-hydroxy-octadecanoate + octadecanoate + H(+)</text>
        <dbReference type="Rhea" id="RHEA:52096"/>
        <dbReference type="ChEBI" id="CHEBI:15377"/>
        <dbReference type="ChEBI" id="CHEBI:15378"/>
        <dbReference type="ChEBI" id="CHEBI:25629"/>
        <dbReference type="ChEBI" id="CHEBI:136286"/>
        <dbReference type="ChEBI" id="CHEBI:136373"/>
    </reaction>
    <physiologicalReaction direction="left-to-right" evidence="13">
        <dbReference type="Rhea" id="RHEA:52097"/>
    </physiologicalReaction>
</comment>
<dbReference type="GO" id="GO:0012505">
    <property type="term" value="C:endomembrane system"/>
    <property type="evidence" value="ECO:0007669"/>
    <property type="project" value="UniProtKB-SubCell"/>
</dbReference>